<keyword evidence="4" id="KW-1133">Transmembrane helix</keyword>
<dbReference type="GO" id="GO:0003700">
    <property type="term" value="F:DNA-binding transcription factor activity"/>
    <property type="evidence" value="ECO:0007669"/>
    <property type="project" value="InterPro"/>
</dbReference>
<dbReference type="Proteomes" id="UP000248790">
    <property type="component" value="Unassembled WGS sequence"/>
</dbReference>
<dbReference type="Gene3D" id="1.10.10.60">
    <property type="entry name" value="Homeodomain-like"/>
    <property type="match status" value="1"/>
</dbReference>
<protein>
    <submittedName>
        <fullName evidence="6">AraC-like DNA-binding protein</fullName>
    </submittedName>
</protein>
<evidence type="ECO:0000313" key="7">
    <source>
        <dbReference type="Proteomes" id="UP000248790"/>
    </source>
</evidence>
<sequence>MFDFVSKYNWQKIVSEKYLVFLVYDIRVFACIFVVMATNNTLSVGSFNLVLFAAQQKGADSAALCRAVGVDPAVLRNPDGRIPIRTVQALWREIIAVTNDPYLSLRIGEMINPTAVGVLAYVMMHCPTLGEALEKVCQYQAIVCEGIKTVGQREGDRFRFSLHITCEDIIYPEHALNSEMVMYLAAMRALTGHHLTPTAVSFAYPRPLDTTEHERVFAPVKPVFDAEETVLALDIAWLDAPVLNANPGLFPLFEQHAAELLRKLQEQALVGRVKGEIVALLKGEEPTLATVADRLAMGVRTLQLHLKEEGVTYQQLLDEVRHDLAIRHLREPHFSTTDIAYLLGFSEPSVFYRTFKKWTGSTPGAYRTEVLRLSA</sequence>
<dbReference type="EMBL" id="QLMC01000002">
    <property type="protein sequence ID" value="RAK00035.1"/>
    <property type="molecule type" value="Genomic_DNA"/>
</dbReference>
<keyword evidence="3" id="KW-0804">Transcription</keyword>
<feature type="transmembrane region" description="Helical" evidence="4">
    <location>
        <begin position="18"/>
        <end position="37"/>
    </location>
</feature>
<dbReference type="Pfam" id="PF12833">
    <property type="entry name" value="HTH_18"/>
    <property type="match status" value="1"/>
</dbReference>
<keyword evidence="2 6" id="KW-0238">DNA-binding</keyword>
<gene>
    <name evidence="6" type="ORF">LX87_01732</name>
</gene>
<dbReference type="InterPro" id="IPR020449">
    <property type="entry name" value="Tscrpt_reg_AraC-type_HTH"/>
</dbReference>
<dbReference type="Pfam" id="PF12625">
    <property type="entry name" value="Arabinose_bd"/>
    <property type="match status" value="1"/>
</dbReference>
<dbReference type="PANTHER" id="PTHR47894:SF1">
    <property type="entry name" value="HTH-TYPE TRANSCRIPTIONAL REGULATOR VQSM"/>
    <property type="match status" value="1"/>
</dbReference>
<comment type="caution">
    <text evidence="6">The sequence shown here is derived from an EMBL/GenBank/DDBJ whole genome shotgun (WGS) entry which is preliminary data.</text>
</comment>
<evidence type="ECO:0000256" key="2">
    <source>
        <dbReference type="ARBA" id="ARBA00023125"/>
    </source>
</evidence>
<evidence type="ECO:0000256" key="4">
    <source>
        <dbReference type="SAM" id="Phobius"/>
    </source>
</evidence>
<proteinExistence type="predicted"/>
<dbReference type="InterPro" id="IPR009057">
    <property type="entry name" value="Homeodomain-like_sf"/>
</dbReference>
<reference evidence="6 7" key="1">
    <citation type="submission" date="2018-06" db="EMBL/GenBank/DDBJ databases">
        <title>Genomic Encyclopedia of Archaeal and Bacterial Type Strains, Phase II (KMG-II): from individual species to whole genera.</title>
        <authorList>
            <person name="Goeker M."/>
        </authorList>
    </citation>
    <scope>NUCLEOTIDE SEQUENCE [LARGE SCALE GENOMIC DNA]</scope>
    <source>
        <strain evidence="6 7">DSM 21851</strain>
    </source>
</reference>
<keyword evidence="4" id="KW-0472">Membrane</keyword>
<dbReference type="PANTHER" id="PTHR47894">
    <property type="entry name" value="HTH-TYPE TRANSCRIPTIONAL REGULATOR GADX"/>
    <property type="match status" value="1"/>
</dbReference>
<dbReference type="GO" id="GO:0000976">
    <property type="term" value="F:transcription cis-regulatory region binding"/>
    <property type="evidence" value="ECO:0007669"/>
    <property type="project" value="TreeGrafter"/>
</dbReference>
<dbReference type="AlphaFoldDB" id="A0A327X379"/>
<dbReference type="InterPro" id="IPR018060">
    <property type="entry name" value="HTH_AraC"/>
</dbReference>
<name>A0A327X379_LARAB</name>
<dbReference type="SUPFAM" id="SSF46689">
    <property type="entry name" value="Homeodomain-like"/>
    <property type="match status" value="1"/>
</dbReference>
<keyword evidence="1" id="KW-0805">Transcription regulation</keyword>
<accession>A0A327X379</accession>
<evidence type="ECO:0000256" key="1">
    <source>
        <dbReference type="ARBA" id="ARBA00023015"/>
    </source>
</evidence>
<organism evidence="6 7">
    <name type="scientific">Larkinella arboricola</name>
    <dbReference type="NCBI Taxonomy" id="643671"/>
    <lineage>
        <taxon>Bacteria</taxon>
        <taxon>Pseudomonadati</taxon>
        <taxon>Bacteroidota</taxon>
        <taxon>Cytophagia</taxon>
        <taxon>Cytophagales</taxon>
        <taxon>Spirosomataceae</taxon>
        <taxon>Larkinella</taxon>
    </lineage>
</organism>
<dbReference type="GO" id="GO:0005829">
    <property type="term" value="C:cytosol"/>
    <property type="evidence" value="ECO:0007669"/>
    <property type="project" value="TreeGrafter"/>
</dbReference>
<keyword evidence="7" id="KW-1185">Reference proteome</keyword>
<evidence type="ECO:0000256" key="3">
    <source>
        <dbReference type="ARBA" id="ARBA00023163"/>
    </source>
</evidence>
<dbReference type="PROSITE" id="PS01124">
    <property type="entry name" value="HTH_ARAC_FAMILY_2"/>
    <property type="match status" value="1"/>
</dbReference>
<keyword evidence="4" id="KW-0812">Transmembrane</keyword>
<evidence type="ECO:0000259" key="5">
    <source>
        <dbReference type="PROSITE" id="PS01124"/>
    </source>
</evidence>
<dbReference type="InterPro" id="IPR032687">
    <property type="entry name" value="AraC-type_N"/>
</dbReference>
<evidence type="ECO:0000313" key="6">
    <source>
        <dbReference type="EMBL" id="RAK00035.1"/>
    </source>
</evidence>
<dbReference type="PRINTS" id="PR00032">
    <property type="entry name" value="HTHARAC"/>
</dbReference>
<feature type="domain" description="HTH araC/xylS-type" evidence="5">
    <location>
        <begin position="271"/>
        <end position="369"/>
    </location>
</feature>
<dbReference type="SMART" id="SM00342">
    <property type="entry name" value="HTH_ARAC"/>
    <property type="match status" value="1"/>
</dbReference>